<evidence type="ECO:0000256" key="4">
    <source>
        <dbReference type="ARBA" id="ARBA00023033"/>
    </source>
</evidence>
<dbReference type="CDD" id="cd01095">
    <property type="entry name" value="Nitrilotriacetate_monoxgenase"/>
    <property type="match status" value="1"/>
</dbReference>
<dbReference type="EMBL" id="NGAF01000025">
    <property type="protein sequence ID" value="OXR40910.1"/>
    <property type="molecule type" value="Genomic_DNA"/>
</dbReference>
<accession>A0A231GWA3</accession>
<reference evidence="8 9" key="1">
    <citation type="submission" date="2017-07" db="EMBL/GenBank/DDBJ databases">
        <title>First draft Genome Sequence of Nocardia cerradoensis isolated from human infection.</title>
        <authorList>
            <person name="Carrasco G."/>
        </authorList>
    </citation>
    <scope>NUCLEOTIDE SEQUENCE [LARGE SCALE GENOMIC DNA]</scope>
    <source>
        <strain evidence="8 9">CNM20130759</strain>
    </source>
</reference>
<feature type="binding site" evidence="6">
    <location>
        <position position="147"/>
    </location>
    <ligand>
        <name>FMN</name>
        <dbReference type="ChEBI" id="CHEBI:58210"/>
    </ligand>
</feature>
<evidence type="ECO:0000256" key="5">
    <source>
        <dbReference type="ARBA" id="ARBA00033748"/>
    </source>
</evidence>
<evidence type="ECO:0000256" key="2">
    <source>
        <dbReference type="ARBA" id="ARBA00022643"/>
    </source>
</evidence>
<feature type="binding site" evidence="6">
    <location>
        <position position="218"/>
    </location>
    <ligand>
        <name>FMN</name>
        <dbReference type="ChEBI" id="CHEBI:58210"/>
    </ligand>
</feature>
<sequence>MTRELHFFVNVGSSGYHPAAWREDDLPADAFIRLSHYRRTAEIAERGALDGLLFPDIPVQQPSIARAPAATLDPILLTSALAVSTERIGLIPTATTTLNRPYNLARRILSLDRISGGRAGWNVVTTFAPDAARNFGLHDLPEREERYRRAAEYVDLTLRLWDSWEDDAVIGDQAAGRFADPARVHAVDHDGEFYRVAGPLNVPRSPQGRPVLVQAGASGPGRSFAAAWAEAIYTTHLSLAGAQEFATEIRSAATASGRDPDAVRILPGLIPVLGSTEREAQAAFDRLQQRLHPDSDPVRSLAAWLGHPDEVLDLDAPLPPRLLTLPEGRIGPQGFFYSLTRYAAETGYTVRRLLTEFLGGHRVVAGTPDAVADHIEHWFRTGAVDGFTIIPAVLPASLADFVDQVVPLLRARGLFRREYTGTTLRHHLGLAEPSNSFAPALAAADRK</sequence>
<feature type="domain" description="Luciferase-like" evidence="7">
    <location>
        <begin position="28"/>
        <end position="383"/>
    </location>
</feature>
<dbReference type="InterPro" id="IPR011251">
    <property type="entry name" value="Luciferase-like_dom"/>
</dbReference>
<dbReference type="RefSeq" id="WP_094027939.1">
    <property type="nucleotide sequence ID" value="NZ_NGAF01000025.1"/>
</dbReference>
<dbReference type="GO" id="GO:0018529">
    <property type="term" value="F:nitrilotriacetate monooxygenase activity"/>
    <property type="evidence" value="ECO:0007669"/>
    <property type="project" value="UniProtKB-EC"/>
</dbReference>
<dbReference type="InterPro" id="IPR051260">
    <property type="entry name" value="Diverse_substr_monoxygenases"/>
</dbReference>
<feature type="binding site" evidence="6">
    <location>
        <position position="93"/>
    </location>
    <ligand>
        <name>FMN</name>
        <dbReference type="ChEBI" id="CHEBI:58210"/>
    </ligand>
</feature>
<gene>
    <name evidence="8" type="primary">ntaA_13</name>
    <name evidence="8" type="ORF">B7C42_07045</name>
</gene>
<keyword evidence="3 8" id="KW-0560">Oxidoreductase</keyword>
<protein>
    <submittedName>
        <fullName evidence="8">Nitrilotriacetate monooxygenase component A</fullName>
        <ecNumber evidence="8">1.14.14.10</ecNumber>
    </submittedName>
</protein>
<keyword evidence="4 8" id="KW-0503">Monooxygenase</keyword>
<dbReference type="PIRSF" id="PIRSF000337">
    <property type="entry name" value="NTA_MOA"/>
    <property type="match status" value="1"/>
</dbReference>
<organism evidence="8 9">
    <name type="scientific">Nocardia cerradoensis</name>
    <dbReference type="NCBI Taxonomy" id="85688"/>
    <lineage>
        <taxon>Bacteria</taxon>
        <taxon>Bacillati</taxon>
        <taxon>Actinomycetota</taxon>
        <taxon>Actinomycetes</taxon>
        <taxon>Mycobacteriales</taxon>
        <taxon>Nocardiaceae</taxon>
        <taxon>Nocardia</taxon>
    </lineage>
</organism>
<feature type="binding site" evidence="6">
    <location>
        <position position="56"/>
    </location>
    <ligand>
        <name>FMN</name>
        <dbReference type="ChEBI" id="CHEBI:58210"/>
    </ligand>
</feature>
<comment type="similarity">
    <text evidence="5">Belongs to the NtaA/SnaA/DszA monooxygenase family.</text>
</comment>
<evidence type="ECO:0000313" key="9">
    <source>
        <dbReference type="Proteomes" id="UP000215506"/>
    </source>
</evidence>
<dbReference type="Proteomes" id="UP000215506">
    <property type="component" value="Unassembled WGS sequence"/>
</dbReference>
<dbReference type="SUPFAM" id="SSF51679">
    <property type="entry name" value="Bacterial luciferase-like"/>
    <property type="match status" value="1"/>
</dbReference>
<dbReference type="InterPro" id="IPR036661">
    <property type="entry name" value="Luciferase-like_sf"/>
</dbReference>
<proteinExistence type="inferred from homology"/>
<evidence type="ECO:0000256" key="3">
    <source>
        <dbReference type="ARBA" id="ARBA00023002"/>
    </source>
</evidence>
<evidence type="ECO:0000313" key="8">
    <source>
        <dbReference type="EMBL" id="OXR40910.1"/>
    </source>
</evidence>
<comment type="caution">
    <text evidence="8">The sequence shown here is derived from an EMBL/GenBank/DDBJ whole genome shotgun (WGS) entry which is preliminary data.</text>
</comment>
<evidence type="ECO:0000256" key="6">
    <source>
        <dbReference type="PIRSR" id="PIRSR000337-1"/>
    </source>
</evidence>
<dbReference type="InterPro" id="IPR016215">
    <property type="entry name" value="NTA_MOA"/>
</dbReference>
<keyword evidence="1 6" id="KW-0285">Flavoprotein</keyword>
<dbReference type="AlphaFoldDB" id="A0A231GWA3"/>
<dbReference type="PANTHER" id="PTHR30011">
    <property type="entry name" value="ALKANESULFONATE MONOOXYGENASE-RELATED"/>
    <property type="match status" value="1"/>
</dbReference>
<evidence type="ECO:0000256" key="1">
    <source>
        <dbReference type="ARBA" id="ARBA00022630"/>
    </source>
</evidence>
<dbReference type="NCBIfam" id="TIGR03860">
    <property type="entry name" value="FMN_nitrolo"/>
    <property type="match status" value="1"/>
</dbReference>
<evidence type="ECO:0000259" key="7">
    <source>
        <dbReference type="Pfam" id="PF00296"/>
    </source>
</evidence>
<keyword evidence="2 6" id="KW-0288">FMN</keyword>
<dbReference type="Gene3D" id="3.20.20.30">
    <property type="entry name" value="Luciferase-like domain"/>
    <property type="match status" value="1"/>
</dbReference>
<dbReference type="PANTHER" id="PTHR30011:SF16">
    <property type="entry name" value="C2H2 FINGER DOMAIN TRANSCRIPTION FACTOR (EUROFUNG)-RELATED"/>
    <property type="match status" value="1"/>
</dbReference>
<keyword evidence="9" id="KW-1185">Reference proteome</keyword>
<dbReference type="EC" id="1.14.14.10" evidence="8"/>
<dbReference type="Pfam" id="PF00296">
    <property type="entry name" value="Bac_luciferase"/>
    <property type="match status" value="1"/>
</dbReference>
<name>A0A231GWA3_9NOCA</name>